<evidence type="ECO:0000313" key="6">
    <source>
        <dbReference type="EMBL" id="SNV05129.1"/>
    </source>
</evidence>
<dbReference type="RefSeq" id="WP_066429154.1">
    <property type="nucleotide sequence ID" value="NZ_CP014227.1"/>
</dbReference>
<evidence type="ECO:0000259" key="4">
    <source>
        <dbReference type="Pfam" id="PF00717"/>
    </source>
</evidence>
<reference evidence="6 8" key="2">
    <citation type="submission" date="2017-06" db="EMBL/GenBank/DDBJ databases">
        <authorList>
            <consortium name="Pathogen Informatics"/>
        </authorList>
    </citation>
    <scope>NUCLEOTIDE SEQUENCE [LARGE SCALE GENOMIC DNA]</scope>
    <source>
        <strain evidence="6 8">NCTC12947</strain>
    </source>
</reference>
<dbReference type="AlphaFoldDB" id="A0AAX2GYC7"/>
<dbReference type="PANTHER" id="PTHR40661">
    <property type="match status" value="1"/>
</dbReference>
<keyword evidence="1" id="KW-0805">Transcription regulation</keyword>
<dbReference type="Gene3D" id="2.10.109.10">
    <property type="entry name" value="Umud Fragment, subunit A"/>
    <property type="match status" value="1"/>
</dbReference>
<dbReference type="GO" id="GO:0003677">
    <property type="term" value="F:DNA binding"/>
    <property type="evidence" value="ECO:0007669"/>
    <property type="project" value="UniProtKB-KW"/>
</dbReference>
<keyword evidence="7" id="KW-1185">Reference proteome</keyword>
<evidence type="ECO:0000256" key="1">
    <source>
        <dbReference type="ARBA" id="ARBA00023015"/>
    </source>
</evidence>
<reference evidence="5 7" key="1">
    <citation type="submission" date="2016-02" db="EMBL/GenBank/DDBJ databases">
        <authorList>
            <person name="Holder M.E."/>
            <person name="Ajami N.J."/>
            <person name="Petrosino J.F."/>
        </authorList>
    </citation>
    <scope>NUCLEOTIDE SEQUENCE [LARGE SCALE GENOMIC DNA]</scope>
    <source>
        <strain evidence="5 7">CCUG 32990</strain>
    </source>
</reference>
<dbReference type="EMBL" id="CP014227">
    <property type="protein sequence ID" value="AMD85086.1"/>
    <property type="molecule type" value="Genomic_DNA"/>
</dbReference>
<evidence type="ECO:0000313" key="5">
    <source>
        <dbReference type="EMBL" id="AMD85086.1"/>
    </source>
</evidence>
<dbReference type="InterPro" id="IPR036286">
    <property type="entry name" value="LexA/Signal_pep-like_sf"/>
</dbReference>
<feature type="domain" description="Peptidase S24/S26A/S26B/S26C" evidence="4">
    <location>
        <begin position="206"/>
        <end position="317"/>
    </location>
</feature>
<dbReference type="InterPro" id="IPR015927">
    <property type="entry name" value="Peptidase_S24_S26A/B/C"/>
</dbReference>
<accession>A0AAX2GYC7</accession>
<proteinExistence type="predicted"/>
<keyword evidence="2" id="KW-0238">DNA-binding</keyword>
<dbReference type="KEGG" id="chg:AXF12_05865"/>
<name>A0AAX2GYC7_9FLAO</name>
<dbReference type="Pfam" id="PF00717">
    <property type="entry name" value="Peptidase_S24"/>
    <property type="match status" value="1"/>
</dbReference>
<dbReference type="EMBL" id="LT906449">
    <property type="protein sequence ID" value="SNV05129.1"/>
    <property type="molecule type" value="Genomic_DNA"/>
</dbReference>
<organism evidence="6 8">
    <name type="scientific">Capnocytophaga haemolytica</name>
    <dbReference type="NCBI Taxonomy" id="45243"/>
    <lineage>
        <taxon>Bacteria</taxon>
        <taxon>Pseudomonadati</taxon>
        <taxon>Bacteroidota</taxon>
        <taxon>Flavobacteriia</taxon>
        <taxon>Flavobacteriales</taxon>
        <taxon>Flavobacteriaceae</taxon>
        <taxon>Capnocytophaga</taxon>
    </lineage>
</organism>
<dbReference type="InterPro" id="IPR039418">
    <property type="entry name" value="LexA-like"/>
</dbReference>
<protein>
    <submittedName>
        <fullName evidence="6">Peptidase S24-like</fullName>
    </submittedName>
</protein>
<dbReference type="SUPFAM" id="SSF51306">
    <property type="entry name" value="LexA/Signal peptidase"/>
    <property type="match status" value="1"/>
</dbReference>
<keyword evidence="3" id="KW-0804">Transcription</keyword>
<dbReference type="PANTHER" id="PTHR40661:SF1">
    <property type="entry name" value="HTH CRO_C1-TYPE DOMAIN-CONTAINING PROTEIN"/>
    <property type="match status" value="1"/>
</dbReference>
<evidence type="ECO:0000256" key="3">
    <source>
        <dbReference type="ARBA" id="ARBA00023163"/>
    </source>
</evidence>
<evidence type="ECO:0000313" key="8">
    <source>
        <dbReference type="Proteomes" id="UP000215539"/>
    </source>
</evidence>
<evidence type="ECO:0000256" key="2">
    <source>
        <dbReference type="ARBA" id="ARBA00023125"/>
    </source>
</evidence>
<evidence type="ECO:0000313" key="7">
    <source>
        <dbReference type="Proteomes" id="UP000065822"/>
    </source>
</evidence>
<sequence length="322" mass="36329">MENSLNTTKSSTEKLSDRLKKAIRYIKGNTEYENQTLISEKIDFGRTNLSAAINGDEKYLTEGLISKITNAFPEISYSWLLNGEGEMLNAPNTETLTSSPYLARIEQVARHLGYSTVDDFARRNLEYKTKKQIDRLKNASNADITPLTDITKKNDNINFRWLLTGEGNMLTTPQITLSDLQIYEPDEIDPNDEYSVPLLPISAMGGSLTGFADSLDSRYRLQRLKVPVKGADWAMFVNGDSMAPECPNGSLVVVKRINELAFIEWGKIFVLDTCNGNILKRLKPTKDKRVVLCESINPEYPPFEVNLDDVFNIFVKVMCVSF</sequence>
<dbReference type="Proteomes" id="UP000065822">
    <property type="component" value="Chromosome"/>
</dbReference>
<dbReference type="CDD" id="cd06529">
    <property type="entry name" value="S24_LexA-like"/>
    <property type="match status" value="1"/>
</dbReference>
<gene>
    <name evidence="5" type="ORF">AXF12_05865</name>
    <name evidence="6" type="ORF">SAMEA44541418_00546</name>
</gene>
<dbReference type="Proteomes" id="UP000215539">
    <property type="component" value="Chromosome 1"/>
</dbReference>